<dbReference type="AlphaFoldDB" id="A0A5B7JFF7"/>
<gene>
    <name evidence="2" type="ORF">E2C01_088723</name>
</gene>
<evidence type="ECO:0000256" key="1">
    <source>
        <dbReference type="SAM" id="Coils"/>
    </source>
</evidence>
<proteinExistence type="predicted"/>
<feature type="coiled-coil region" evidence="1">
    <location>
        <begin position="29"/>
        <end position="56"/>
    </location>
</feature>
<keyword evidence="1" id="KW-0175">Coiled coil</keyword>
<sequence length="169" mass="18822">MCSGCGNDFTWELFLQQDSQLCCLFCNSQVNALAEIREMKNEVAGLRDELHKVKKLVQDGKAVKVANVNQEESRVEDSVGRDDGFQTVRNGRKANVQTIDSASTTLQNRFGSLQKETEPELDVILVVGSLVIGQGYEFVEASLVENIGCKVEDITERVDHLLENSKEKL</sequence>
<name>A0A5B7JFF7_PORTR</name>
<keyword evidence="3" id="KW-1185">Reference proteome</keyword>
<accession>A0A5B7JFF7</accession>
<reference evidence="2 3" key="1">
    <citation type="submission" date="2019-05" db="EMBL/GenBank/DDBJ databases">
        <title>Another draft genome of Portunus trituberculatus and its Hox gene families provides insights of decapod evolution.</title>
        <authorList>
            <person name="Jeong J.-H."/>
            <person name="Song I."/>
            <person name="Kim S."/>
            <person name="Choi T."/>
            <person name="Kim D."/>
            <person name="Ryu S."/>
            <person name="Kim W."/>
        </authorList>
    </citation>
    <scope>NUCLEOTIDE SEQUENCE [LARGE SCALE GENOMIC DNA]</scope>
    <source>
        <tissue evidence="2">Muscle</tissue>
    </source>
</reference>
<organism evidence="2 3">
    <name type="scientific">Portunus trituberculatus</name>
    <name type="common">Swimming crab</name>
    <name type="synonym">Neptunus trituberculatus</name>
    <dbReference type="NCBI Taxonomy" id="210409"/>
    <lineage>
        <taxon>Eukaryota</taxon>
        <taxon>Metazoa</taxon>
        <taxon>Ecdysozoa</taxon>
        <taxon>Arthropoda</taxon>
        <taxon>Crustacea</taxon>
        <taxon>Multicrustacea</taxon>
        <taxon>Malacostraca</taxon>
        <taxon>Eumalacostraca</taxon>
        <taxon>Eucarida</taxon>
        <taxon>Decapoda</taxon>
        <taxon>Pleocyemata</taxon>
        <taxon>Brachyura</taxon>
        <taxon>Eubrachyura</taxon>
        <taxon>Portunoidea</taxon>
        <taxon>Portunidae</taxon>
        <taxon>Portuninae</taxon>
        <taxon>Portunus</taxon>
    </lineage>
</organism>
<comment type="caution">
    <text evidence="2">The sequence shown here is derived from an EMBL/GenBank/DDBJ whole genome shotgun (WGS) entry which is preliminary data.</text>
</comment>
<evidence type="ECO:0000313" key="2">
    <source>
        <dbReference type="EMBL" id="MPC93589.1"/>
    </source>
</evidence>
<evidence type="ECO:0000313" key="3">
    <source>
        <dbReference type="Proteomes" id="UP000324222"/>
    </source>
</evidence>
<protein>
    <submittedName>
        <fullName evidence="2">Uncharacterized protein</fullName>
    </submittedName>
</protein>
<dbReference type="Proteomes" id="UP000324222">
    <property type="component" value="Unassembled WGS sequence"/>
</dbReference>
<dbReference type="EMBL" id="VSRR010095405">
    <property type="protein sequence ID" value="MPC93589.1"/>
    <property type="molecule type" value="Genomic_DNA"/>
</dbReference>